<feature type="compositionally biased region" description="Low complexity" evidence="1">
    <location>
        <begin position="75"/>
        <end position="96"/>
    </location>
</feature>
<evidence type="ECO:0000313" key="2">
    <source>
        <dbReference type="EMBL" id="KAF1982855.1"/>
    </source>
</evidence>
<dbReference type="EMBL" id="ML977180">
    <property type="protein sequence ID" value="KAF1982855.1"/>
    <property type="molecule type" value="Genomic_DNA"/>
</dbReference>
<evidence type="ECO:0000256" key="1">
    <source>
        <dbReference type="SAM" id="MobiDB-lite"/>
    </source>
</evidence>
<feature type="region of interest" description="Disordered" evidence="1">
    <location>
        <begin position="21"/>
        <end position="109"/>
    </location>
</feature>
<gene>
    <name evidence="2" type="ORF">K402DRAFT_397194</name>
</gene>
<feature type="compositionally biased region" description="Polar residues" evidence="1">
    <location>
        <begin position="42"/>
        <end position="56"/>
    </location>
</feature>
<keyword evidence="3" id="KW-1185">Reference proteome</keyword>
<evidence type="ECO:0000313" key="3">
    <source>
        <dbReference type="Proteomes" id="UP000800041"/>
    </source>
</evidence>
<organism evidence="2 3">
    <name type="scientific">Aulographum hederae CBS 113979</name>
    <dbReference type="NCBI Taxonomy" id="1176131"/>
    <lineage>
        <taxon>Eukaryota</taxon>
        <taxon>Fungi</taxon>
        <taxon>Dikarya</taxon>
        <taxon>Ascomycota</taxon>
        <taxon>Pezizomycotina</taxon>
        <taxon>Dothideomycetes</taxon>
        <taxon>Pleosporomycetidae</taxon>
        <taxon>Aulographales</taxon>
        <taxon>Aulographaceae</taxon>
    </lineage>
</organism>
<sequence length="109" mass="11596">MHVSHGRALCSTACLPGLQPLLPFLSPSPRSRPQPHLSLRSHPQSQDYIKFSNSTTHNHKYPQIHNTKRCPPSQPSSHPSVPPTSTNPSAAATTSPVCAAPTSTATTAV</sequence>
<proteinExistence type="predicted"/>
<feature type="compositionally biased region" description="Low complexity" evidence="1">
    <location>
        <begin position="21"/>
        <end position="41"/>
    </location>
</feature>
<reference evidence="2" key="1">
    <citation type="journal article" date="2020" name="Stud. Mycol.">
        <title>101 Dothideomycetes genomes: a test case for predicting lifestyles and emergence of pathogens.</title>
        <authorList>
            <person name="Haridas S."/>
            <person name="Albert R."/>
            <person name="Binder M."/>
            <person name="Bloem J."/>
            <person name="Labutti K."/>
            <person name="Salamov A."/>
            <person name="Andreopoulos B."/>
            <person name="Baker S."/>
            <person name="Barry K."/>
            <person name="Bills G."/>
            <person name="Bluhm B."/>
            <person name="Cannon C."/>
            <person name="Castanera R."/>
            <person name="Culley D."/>
            <person name="Daum C."/>
            <person name="Ezra D."/>
            <person name="Gonzalez J."/>
            <person name="Henrissat B."/>
            <person name="Kuo A."/>
            <person name="Liang C."/>
            <person name="Lipzen A."/>
            <person name="Lutzoni F."/>
            <person name="Magnuson J."/>
            <person name="Mondo S."/>
            <person name="Nolan M."/>
            <person name="Ohm R."/>
            <person name="Pangilinan J."/>
            <person name="Park H.-J."/>
            <person name="Ramirez L."/>
            <person name="Alfaro M."/>
            <person name="Sun H."/>
            <person name="Tritt A."/>
            <person name="Yoshinaga Y."/>
            <person name="Zwiers L.-H."/>
            <person name="Turgeon B."/>
            <person name="Goodwin S."/>
            <person name="Spatafora J."/>
            <person name="Crous P."/>
            <person name="Grigoriev I."/>
        </authorList>
    </citation>
    <scope>NUCLEOTIDE SEQUENCE</scope>
    <source>
        <strain evidence="2">CBS 113979</strain>
    </source>
</reference>
<name>A0A6G1GPJ3_9PEZI</name>
<protein>
    <submittedName>
        <fullName evidence="2">Uncharacterized protein</fullName>
    </submittedName>
</protein>
<accession>A0A6G1GPJ3</accession>
<dbReference type="AlphaFoldDB" id="A0A6G1GPJ3"/>
<feature type="compositionally biased region" description="Basic residues" evidence="1">
    <location>
        <begin position="57"/>
        <end position="68"/>
    </location>
</feature>
<dbReference type="Proteomes" id="UP000800041">
    <property type="component" value="Unassembled WGS sequence"/>
</dbReference>